<accession>R7UU32</accession>
<gene>
    <name evidence="1" type="ORF">CAPTEDRAFT_224250</name>
</gene>
<dbReference type="Gene3D" id="1.25.40.10">
    <property type="entry name" value="Tetratricopeptide repeat domain"/>
    <property type="match status" value="1"/>
</dbReference>
<sequence length="637" mass="72685">MSYHYPKPNEFLNTVMQLWQNAQDAIAKKDWSLMKTLVERMVVHCTHFSVFSWMHNSDDIRSGTSEILVLAGKECNKCMAAHLAKDCFFYALEIQANVGRCERSSKTMSEALECLIQTHLHNDDLESAKTLLDEWNRKQLTPNHPDVKLALGRGNMEFGLALVKNCRYKVAIDYLTPAVEVLEEYDPQFRNSESEAIFASALGYCIYMATGTMSALSTLRQARILWKSLNWPIDHIKTIVYSLKNYMECLLWVDEPSEQSAVHSELLMLHSVLVELHSDMLIADVFTCLGMVAFNNEREQKAVVFFEQACALHKQTKGSEQNSEEIMKLLRFIGVANYNCLDFTKAAAAYLECLHLLETQHSMEVNKTSHVAECCASLGFTFSRLRDFDNMLMYYERAFQMEMLLSSEDLELIITNIGSLYHVKAVKLGNEGQEDLSFKYHSQAHSAFHKALRYSWKSFPFINYGYYLFCQGNYFEASSILHQGYHNGIIDKDTVEFDHTEDPILIDDLRHELQGLDFIRIPSTIISLYLKCLAQVKMGDVSGAESTVGHLEHEVLTCQFTDYYCEGYGQDRMEALCKSLVGYAFRAVGKHIKATVAFESALCSLPQYEACRLNLQAQKMVHGTFTAKENNTHLCAM</sequence>
<dbReference type="SMART" id="SM00028">
    <property type="entry name" value="TPR"/>
    <property type="match status" value="4"/>
</dbReference>
<dbReference type="Proteomes" id="UP000014760">
    <property type="component" value="Unassembled WGS sequence"/>
</dbReference>
<evidence type="ECO:0000313" key="2">
    <source>
        <dbReference type="EnsemblMetazoa" id="CapteP224250"/>
    </source>
</evidence>
<dbReference type="PANTHER" id="PTHR19959">
    <property type="entry name" value="KINESIN LIGHT CHAIN"/>
    <property type="match status" value="1"/>
</dbReference>
<reference evidence="2" key="3">
    <citation type="submission" date="2015-06" db="UniProtKB">
        <authorList>
            <consortium name="EnsemblMetazoa"/>
        </authorList>
    </citation>
    <scope>IDENTIFICATION</scope>
</reference>
<dbReference type="AlphaFoldDB" id="R7UU32"/>
<dbReference type="InterPro" id="IPR011990">
    <property type="entry name" value="TPR-like_helical_dom_sf"/>
</dbReference>
<dbReference type="EMBL" id="AMQN01006323">
    <property type="status" value="NOT_ANNOTATED_CDS"/>
    <property type="molecule type" value="Genomic_DNA"/>
</dbReference>
<keyword evidence="3" id="KW-1185">Reference proteome</keyword>
<dbReference type="PANTHER" id="PTHR19959:SF119">
    <property type="entry name" value="FUNGAL LIPASE-LIKE DOMAIN-CONTAINING PROTEIN"/>
    <property type="match status" value="1"/>
</dbReference>
<protein>
    <submittedName>
        <fullName evidence="1 2">Uncharacterized protein</fullName>
    </submittedName>
</protein>
<dbReference type="InterPro" id="IPR019734">
    <property type="entry name" value="TPR_rpt"/>
</dbReference>
<dbReference type="EnsemblMetazoa" id="CapteT224250">
    <property type="protein sequence ID" value="CapteP224250"/>
    <property type="gene ID" value="CapteG224250"/>
</dbReference>
<dbReference type="SUPFAM" id="SSF48452">
    <property type="entry name" value="TPR-like"/>
    <property type="match status" value="1"/>
</dbReference>
<proteinExistence type="predicted"/>
<reference evidence="1 3" key="2">
    <citation type="journal article" date="2013" name="Nature">
        <title>Insights into bilaterian evolution from three spiralian genomes.</title>
        <authorList>
            <person name="Simakov O."/>
            <person name="Marletaz F."/>
            <person name="Cho S.J."/>
            <person name="Edsinger-Gonzales E."/>
            <person name="Havlak P."/>
            <person name="Hellsten U."/>
            <person name="Kuo D.H."/>
            <person name="Larsson T."/>
            <person name="Lv J."/>
            <person name="Arendt D."/>
            <person name="Savage R."/>
            <person name="Osoegawa K."/>
            <person name="de Jong P."/>
            <person name="Grimwood J."/>
            <person name="Chapman J.A."/>
            <person name="Shapiro H."/>
            <person name="Aerts A."/>
            <person name="Otillar R.P."/>
            <person name="Terry A.Y."/>
            <person name="Boore J.L."/>
            <person name="Grigoriev I.V."/>
            <person name="Lindberg D.R."/>
            <person name="Seaver E.C."/>
            <person name="Weisblat D.A."/>
            <person name="Putnam N.H."/>
            <person name="Rokhsar D.S."/>
        </authorList>
    </citation>
    <scope>NUCLEOTIDE SEQUENCE</scope>
    <source>
        <strain evidence="1 3">I ESC-2004</strain>
    </source>
</reference>
<reference evidence="3" key="1">
    <citation type="submission" date="2012-12" db="EMBL/GenBank/DDBJ databases">
        <authorList>
            <person name="Hellsten U."/>
            <person name="Grimwood J."/>
            <person name="Chapman J.A."/>
            <person name="Shapiro H."/>
            <person name="Aerts A."/>
            <person name="Otillar R.P."/>
            <person name="Terry A.Y."/>
            <person name="Boore J.L."/>
            <person name="Simakov O."/>
            <person name="Marletaz F."/>
            <person name="Cho S.-J."/>
            <person name="Edsinger-Gonzales E."/>
            <person name="Havlak P."/>
            <person name="Kuo D.-H."/>
            <person name="Larsson T."/>
            <person name="Lv J."/>
            <person name="Arendt D."/>
            <person name="Savage R."/>
            <person name="Osoegawa K."/>
            <person name="de Jong P."/>
            <person name="Lindberg D.R."/>
            <person name="Seaver E.C."/>
            <person name="Weisblat D.A."/>
            <person name="Putnam N.H."/>
            <person name="Grigoriev I.V."/>
            <person name="Rokhsar D.S."/>
        </authorList>
    </citation>
    <scope>NUCLEOTIDE SEQUENCE</scope>
    <source>
        <strain evidence="3">I ESC-2004</strain>
    </source>
</reference>
<organism evidence="1">
    <name type="scientific">Capitella teleta</name>
    <name type="common">Polychaete worm</name>
    <dbReference type="NCBI Taxonomy" id="283909"/>
    <lineage>
        <taxon>Eukaryota</taxon>
        <taxon>Metazoa</taxon>
        <taxon>Spiralia</taxon>
        <taxon>Lophotrochozoa</taxon>
        <taxon>Annelida</taxon>
        <taxon>Polychaeta</taxon>
        <taxon>Sedentaria</taxon>
        <taxon>Scolecida</taxon>
        <taxon>Capitellidae</taxon>
        <taxon>Capitella</taxon>
    </lineage>
</organism>
<dbReference type="EMBL" id="KB298084">
    <property type="protein sequence ID" value="ELU09653.1"/>
    <property type="molecule type" value="Genomic_DNA"/>
</dbReference>
<evidence type="ECO:0000313" key="3">
    <source>
        <dbReference type="Proteomes" id="UP000014760"/>
    </source>
</evidence>
<name>R7UU32_CAPTE</name>
<evidence type="ECO:0000313" key="1">
    <source>
        <dbReference type="EMBL" id="ELU09653.1"/>
    </source>
</evidence>
<dbReference type="HOGENOM" id="CLU_033583_0_0_1"/>
<dbReference type="OrthoDB" id="5142960at2759"/>